<gene>
    <name evidence="1" type="ORF">BAA01_04105</name>
</gene>
<reference evidence="2" key="1">
    <citation type="submission" date="2016-06" db="EMBL/GenBank/DDBJ databases">
        <authorList>
            <person name="Nascimento L."/>
            <person name="Pereira R.V."/>
            <person name="Martins L.F."/>
            <person name="Quaggio R.B."/>
            <person name="Silva A.M."/>
            <person name="Setubal J.C."/>
        </authorList>
    </citation>
    <scope>NUCLEOTIDE SEQUENCE [LARGE SCALE GENOMIC DNA]</scope>
</reference>
<organism evidence="1 2">
    <name type="scientific">Bacillus thermozeamaize</name>
    <dbReference type="NCBI Taxonomy" id="230954"/>
    <lineage>
        <taxon>Bacteria</taxon>
        <taxon>Bacillati</taxon>
        <taxon>Bacillota</taxon>
        <taxon>Bacilli</taxon>
        <taxon>Bacillales</taxon>
        <taxon>Bacillaceae</taxon>
        <taxon>Bacillus</taxon>
    </lineage>
</organism>
<dbReference type="AlphaFoldDB" id="A0A1Y3PHG3"/>
<evidence type="ECO:0000313" key="1">
    <source>
        <dbReference type="EMBL" id="OUM86781.1"/>
    </source>
</evidence>
<proteinExistence type="predicted"/>
<evidence type="ECO:0000313" key="2">
    <source>
        <dbReference type="Proteomes" id="UP000196475"/>
    </source>
</evidence>
<dbReference type="Proteomes" id="UP000196475">
    <property type="component" value="Unassembled WGS sequence"/>
</dbReference>
<name>A0A1Y3PHG3_9BACI</name>
<accession>A0A1Y3PHG3</accession>
<comment type="caution">
    <text evidence="1">The sequence shown here is derived from an EMBL/GenBank/DDBJ whole genome shotgun (WGS) entry which is preliminary data.</text>
</comment>
<dbReference type="EMBL" id="LZRT01000086">
    <property type="protein sequence ID" value="OUM86781.1"/>
    <property type="molecule type" value="Genomic_DNA"/>
</dbReference>
<sequence>MQRHVGQMHRFSGSSQVPNLGLRLLPGWLAAWFSAAYKPDCLLRQLRQAHLPIAAWFAIIDVVHGILDDHDHGKIGAVSTHIKILPKTE</sequence>
<protein>
    <submittedName>
        <fullName evidence="1">Uncharacterized protein</fullName>
    </submittedName>
</protein>